<dbReference type="Pfam" id="PF04055">
    <property type="entry name" value="Radical_SAM"/>
    <property type="match status" value="1"/>
</dbReference>
<keyword evidence="1" id="KW-0949">S-adenosyl-L-methionine</keyword>
<dbReference type="GO" id="GO:0046872">
    <property type="term" value="F:metal ion binding"/>
    <property type="evidence" value="ECO:0007669"/>
    <property type="project" value="UniProtKB-KW"/>
</dbReference>
<dbReference type="GO" id="GO:0051536">
    <property type="term" value="F:iron-sulfur cluster binding"/>
    <property type="evidence" value="ECO:0007669"/>
    <property type="project" value="UniProtKB-KW"/>
</dbReference>
<dbReference type="PANTHER" id="PTHR11228:SF7">
    <property type="entry name" value="PQQA PEPTIDE CYCLASE"/>
    <property type="match status" value="1"/>
</dbReference>
<feature type="region of interest" description="Disordered" evidence="5">
    <location>
        <begin position="378"/>
        <end position="402"/>
    </location>
</feature>
<organism evidence="7 8">
    <name type="scientific">Catellatospora bangladeshensis</name>
    <dbReference type="NCBI Taxonomy" id="310355"/>
    <lineage>
        <taxon>Bacteria</taxon>
        <taxon>Bacillati</taxon>
        <taxon>Actinomycetota</taxon>
        <taxon>Actinomycetes</taxon>
        <taxon>Micromonosporales</taxon>
        <taxon>Micromonosporaceae</taxon>
        <taxon>Catellatospora</taxon>
    </lineage>
</organism>
<dbReference type="Proteomes" id="UP000601223">
    <property type="component" value="Unassembled WGS sequence"/>
</dbReference>
<proteinExistence type="predicted"/>
<dbReference type="SUPFAM" id="SSF102114">
    <property type="entry name" value="Radical SAM enzymes"/>
    <property type="match status" value="1"/>
</dbReference>
<dbReference type="InterPro" id="IPR007197">
    <property type="entry name" value="rSAM"/>
</dbReference>
<gene>
    <name evidence="7" type="ORF">Cba03nite_44670</name>
</gene>
<keyword evidence="2" id="KW-0479">Metal-binding</keyword>
<name>A0A8J3JQP1_9ACTN</name>
<evidence type="ECO:0000313" key="8">
    <source>
        <dbReference type="Proteomes" id="UP000601223"/>
    </source>
</evidence>
<dbReference type="GO" id="GO:0003824">
    <property type="term" value="F:catalytic activity"/>
    <property type="evidence" value="ECO:0007669"/>
    <property type="project" value="InterPro"/>
</dbReference>
<reference evidence="7 8" key="1">
    <citation type="submission" date="2021-01" db="EMBL/GenBank/DDBJ databases">
        <title>Whole genome shotgun sequence of Catellatospora bangladeshensis NBRC 107357.</title>
        <authorList>
            <person name="Komaki H."/>
            <person name="Tamura T."/>
        </authorList>
    </citation>
    <scope>NUCLEOTIDE SEQUENCE [LARGE SCALE GENOMIC DNA]</scope>
    <source>
        <strain evidence="7 8">NBRC 107357</strain>
    </source>
</reference>
<evidence type="ECO:0000256" key="1">
    <source>
        <dbReference type="ARBA" id="ARBA00022691"/>
    </source>
</evidence>
<evidence type="ECO:0000256" key="2">
    <source>
        <dbReference type="ARBA" id="ARBA00022723"/>
    </source>
</evidence>
<evidence type="ECO:0000256" key="3">
    <source>
        <dbReference type="ARBA" id="ARBA00023004"/>
    </source>
</evidence>
<dbReference type="InterPro" id="IPR050377">
    <property type="entry name" value="Radical_SAM_PqqE_MftC-like"/>
</dbReference>
<evidence type="ECO:0000313" key="7">
    <source>
        <dbReference type="EMBL" id="GIF83118.1"/>
    </source>
</evidence>
<evidence type="ECO:0000256" key="4">
    <source>
        <dbReference type="ARBA" id="ARBA00023014"/>
    </source>
</evidence>
<evidence type="ECO:0000256" key="5">
    <source>
        <dbReference type="SAM" id="MobiDB-lite"/>
    </source>
</evidence>
<dbReference type="EMBL" id="BONF01000027">
    <property type="protein sequence ID" value="GIF83118.1"/>
    <property type="molecule type" value="Genomic_DNA"/>
</dbReference>
<dbReference type="SFLD" id="SFLDS00029">
    <property type="entry name" value="Radical_SAM"/>
    <property type="match status" value="1"/>
</dbReference>
<dbReference type="SFLD" id="SFLDG01067">
    <property type="entry name" value="SPASM/twitch_domain_containing"/>
    <property type="match status" value="1"/>
</dbReference>
<keyword evidence="4" id="KW-0411">Iron-sulfur</keyword>
<feature type="domain" description="Radical SAM core" evidence="6">
    <location>
        <begin position="79"/>
        <end position="285"/>
    </location>
</feature>
<dbReference type="InterPro" id="IPR013785">
    <property type="entry name" value="Aldolase_TIM"/>
</dbReference>
<dbReference type="Gene3D" id="3.20.20.70">
    <property type="entry name" value="Aldolase class I"/>
    <property type="match status" value="1"/>
</dbReference>
<comment type="caution">
    <text evidence="7">The sequence shown here is derived from an EMBL/GenBank/DDBJ whole genome shotgun (WGS) entry which is preliminary data.</text>
</comment>
<dbReference type="InterPro" id="IPR058240">
    <property type="entry name" value="rSAM_sf"/>
</dbReference>
<protein>
    <recommendedName>
        <fullName evidence="6">Radical SAM core domain-containing protein</fullName>
    </recommendedName>
</protein>
<sequence length="402" mass="43863">MHQLIATPFLDDGHLILKPGSEQGMRIPAGHYEQLRDLSARHGPVPDWLGNAAMNGWGLRLRDKPVNQVVTVRQPSNYGYGYGRASWELNLGCNYDCEHCYLDIKRFEGLAWEQRVRLLHILRDAGVVWLQLTGGEPLIDKLFTETYTHAWDLGMMISISTNASRLWKPEILDLLRTRPAYHITISVYGATADSYDALVRRRGAFDKFHRGLAAASGAGLTMNLNLVVTKTNDAEVDGMIALAEGFGLPYHVFSNISPTIMGSARSLPAQSMPLLKARKPFTGCNAGHTFFHVDPHGMASICKVGRDPNIDLLAEGVEGLRRLGGIADGLLARTGGCSGCSVQGTCNTCMPLVRLYRQAKSPMERYCQHRESGEVIVNGTDSHSDPAGTGHGRAVPASAATA</sequence>
<dbReference type="CDD" id="cd01335">
    <property type="entry name" value="Radical_SAM"/>
    <property type="match status" value="1"/>
</dbReference>
<dbReference type="AlphaFoldDB" id="A0A8J3JQP1"/>
<dbReference type="PROSITE" id="PS51918">
    <property type="entry name" value="RADICAL_SAM"/>
    <property type="match status" value="1"/>
</dbReference>
<accession>A0A8J3JQP1</accession>
<dbReference type="RefSeq" id="WP_203749474.1">
    <property type="nucleotide sequence ID" value="NZ_BONF01000027.1"/>
</dbReference>
<keyword evidence="3" id="KW-0408">Iron</keyword>
<keyword evidence="8" id="KW-1185">Reference proteome</keyword>
<evidence type="ECO:0000259" key="6">
    <source>
        <dbReference type="PROSITE" id="PS51918"/>
    </source>
</evidence>
<dbReference type="PANTHER" id="PTHR11228">
    <property type="entry name" value="RADICAL SAM DOMAIN PROTEIN"/>
    <property type="match status" value="1"/>
</dbReference>